<reference evidence="2" key="1">
    <citation type="journal article" date="2023" name="bioRxiv">
        <title>Scaffold-level genome assemblies of two parasitoid biocontrol wasps reveal the parthenogenesis mechanism and an associated novel virus.</title>
        <authorList>
            <person name="Inwood S."/>
            <person name="Skelly J."/>
            <person name="Guhlin J."/>
            <person name="Harrop T."/>
            <person name="Goldson S."/>
            <person name="Dearden P."/>
        </authorList>
    </citation>
    <scope>NUCLEOTIDE SEQUENCE</scope>
    <source>
        <strain evidence="2">Irish</strain>
        <tissue evidence="2">Whole body</tissue>
    </source>
</reference>
<dbReference type="Gene3D" id="2.60.210.10">
    <property type="entry name" value="Apoptosis, Tumor Necrosis Factor Receptor Associated Protein 2, Chain A"/>
    <property type="match status" value="1"/>
</dbReference>
<dbReference type="SUPFAM" id="SSF49599">
    <property type="entry name" value="TRAF domain-like"/>
    <property type="match status" value="1"/>
</dbReference>
<dbReference type="Proteomes" id="UP001168990">
    <property type="component" value="Unassembled WGS sequence"/>
</dbReference>
<keyword evidence="3" id="KW-1185">Reference proteome</keyword>
<evidence type="ECO:0000313" key="2">
    <source>
        <dbReference type="EMBL" id="KAK0157653.1"/>
    </source>
</evidence>
<feature type="domain" description="MATH" evidence="1">
    <location>
        <begin position="5"/>
        <end position="130"/>
    </location>
</feature>
<dbReference type="EMBL" id="JAQQBS010001425">
    <property type="protein sequence ID" value="KAK0157653.1"/>
    <property type="molecule type" value="Genomic_DNA"/>
</dbReference>
<gene>
    <name evidence="2" type="ORF">PV328_011364</name>
</gene>
<proteinExistence type="predicted"/>
<protein>
    <recommendedName>
        <fullName evidence="1">MATH domain-containing protein</fullName>
    </recommendedName>
</protein>
<sequence length="139" mass="16595">MTTESFKCRWTIRKFNENFEMRSTNFTIETKDGKNSINWSFILYPVNSDCVMFQIINENENYLIKSRQSHLYIVNTNGKLNKINNLMLNNEYDNSKTEKGWTNYCFSKKFLLHNSELFLSNDELSIICEVDIKQIKTLY</sequence>
<reference evidence="2" key="2">
    <citation type="submission" date="2023-03" db="EMBL/GenBank/DDBJ databases">
        <authorList>
            <person name="Inwood S.N."/>
            <person name="Skelly J.G."/>
            <person name="Guhlin J."/>
            <person name="Harrop T.W.R."/>
            <person name="Goldson S.G."/>
            <person name="Dearden P.K."/>
        </authorList>
    </citation>
    <scope>NUCLEOTIDE SEQUENCE</scope>
    <source>
        <strain evidence="2">Irish</strain>
        <tissue evidence="2">Whole body</tissue>
    </source>
</reference>
<dbReference type="AlphaFoldDB" id="A0AA39C4G0"/>
<dbReference type="InterPro" id="IPR008974">
    <property type="entry name" value="TRAF-like"/>
</dbReference>
<name>A0AA39C4G0_9HYME</name>
<dbReference type="InterPro" id="IPR002083">
    <property type="entry name" value="MATH/TRAF_dom"/>
</dbReference>
<evidence type="ECO:0000259" key="1">
    <source>
        <dbReference type="PROSITE" id="PS50144"/>
    </source>
</evidence>
<comment type="caution">
    <text evidence="2">The sequence shown here is derived from an EMBL/GenBank/DDBJ whole genome shotgun (WGS) entry which is preliminary data.</text>
</comment>
<accession>A0AA39C4G0</accession>
<evidence type="ECO:0000313" key="3">
    <source>
        <dbReference type="Proteomes" id="UP001168990"/>
    </source>
</evidence>
<organism evidence="2 3">
    <name type="scientific">Microctonus aethiopoides</name>
    <dbReference type="NCBI Taxonomy" id="144406"/>
    <lineage>
        <taxon>Eukaryota</taxon>
        <taxon>Metazoa</taxon>
        <taxon>Ecdysozoa</taxon>
        <taxon>Arthropoda</taxon>
        <taxon>Hexapoda</taxon>
        <taxon>Insecta</taxon>
        <taxon>Pterygota</taxon>
        <taxon>Neoptera</taxon>
        <taxon>Endopterygota</taxon>
        <taxon>Hymenoptera</taxon>
        <taxon>Apocrita</taxon>
        <taxon>Ichneumonoidea</taxon>
        <taxon>Braconidae</taxon>
        <taxon>Euphorinae</taxon>
        <taxon>Microctonus</taxon>
    </lineage>
</organism>
<dbReference type="PROSITE" id="PS50144">
    <property type="entry name" value="MATH"/>
    <property type="match status" value="1"/>
</dbReference>